<dbReference type="AlphaFoldDB" id="A0A0C9PVG8"/>
<dbReference type="InterPro" id="IPR028039">
    <property type="entry name" value="CCDC32"/>
</dbReference>
<dbReference type="EMBL" id="GBYB01005438">
    <property type="protein sequence ID" value="JAG75205.1"/>
    <property type="molecule type" value="Transcribed_RNA"/>
</dbReference>
<sequence>MKTLTVDPWGPAVSQNEVPTSFEDSFVTARADLRLDDSDQYLQRLYSRLRQVQGGTSKKDLVKSLSQVKEDTIARLITSGRRLDPEEEAILGSNPLLRHITPHLQVYPNINVHSSQAILSIGINGLCIGIPGDDGQRISPPLEGRCSPIVNRRTARDKCNHHRFHRHRNSLSHFFHHFL</sequence>
<accession>A0A0C9PVG8</accession>
<organism evidence="1">
    <name type="scientific">Fopius arisanus</name>
    <dbReference type="NCBI Taxonomy" id="64838"/>
    <lineage>
        <taxon>Eukaryota</taxon>
        <taxon>Metazoa</taxon>
        <taxon>Ecdysozoa</taxon>
        <taxon>Arthropoda</taxon>
        <taxon>Hexapoda</taxon>
        <taxon>Insecta</taxon>
        <taxon>Pterygota</taxon>
        <taxon>Neoptera</taxon>
        <taxon>Endopterygota</taxon>
        <taxon>Hymenoptera</taxon>
        <taxon>Apocrita</taxon>
        <taxon>Ichneumonoidea</taxon>
        <taxon>Braconidae</taxon>
        <taxon>Opiinae</taxon>
        <taxon>Fopius</taxon>
    </lineage>
</organism>
<protein>
    <submittedName>
        <fullName evidence="1">Ccdc32_1 protein</fullName>
    </submittedName>
</protein>
<gene>
    <name evidence="1" type="primary">Ccdc32_1</name>
    <name evidence="1" type="ORF">g.10333</name>
</gene>
<name>A0A0C9PVG8_9HYME</name>
<proteinExistence type="predicted"/>
<evidence type="ECO:0000313" key="1">
    <source>
        <dbReference type="EMBL" id="JAG75205.1"/>
    </source>
</evidence>
<reference evidence="1" key="1">
    <citation type="submission" date="2015-01" db="EMBL/GenBank/DDBJ databases">
        <title>Transcriptome Assembly of Fopius arisanus.</title>
        <authorList>
            <person name="Geib S."/>
        </authorList>
    </citation>
    <scope>NUCLEOTIDE SEQUENCE</scope>
</reference>
<dbReference type="Pfam" id="PF14989">
    <property type="entry name" value="CCDC32"/>
    <property type="match status" value="1"/>
</dbReference>